<evidence type="ECO:0000256" key="1">
    <source>
        <dbReference type="SAM" id="MobiDB-lite"/>
    </source>
</evidence>
<dbReference type="Gramene" id="TraesCS2D03G0307600.1">
    <property type="protein sequence ID" value="TraesCS2D03G0307600.1.CDS1"/>
    <property type="gene ID" value="TraesCS2D03G0307600"/>
</dbReference>
<dbReference type="Proteomes" id="UP000019116">
    <property type="component" value="Chromosome 2D"/>
</dbReference>
<dbReference type="Gramene" id="TraesCAD_scaffold_031718_01G000100.1">
    <property type="protein sequence ID" value="TraesCAD_scaffold_031718_01G000100.1"/>
    <property type="gene ID" value="TraesCAD_scaffold_031718_01G000100"/>
</dbReference>
<feature type="region of interest" description="Disordered" evidence="1">
    <location>
        <begin position="290"/>
        <end position="310"/>
    </location>
</feature>
<dbReference type="OMA" id="CVEDTIY"/>
<evidence type="ECO:0000313" key="3">
    <source>
        <dbReference type="Proteomes" id="UP000019116"/>
    </source>
</evidence>
<evidence type="ECO:0000313" key="2">
    <source>
        <dbReference type="EnsemblPlants" id="TraesCS2D02G146700.1.cds1"/>
    </source>
</evidence>
<dbReference type="Gramene" id="TraesCS2D02G146700.1">
    <property type="protein sequence ID" value="TraesCS2D02G146700.1.cds1"/>
    <property type="gene ID" value="TraesCS2D02G146700"/>
</dbReference>
<feature type="compositionally biased region" description="Basic residues" evidence="1">
    <location>
        <begin position="358"/>
        <end position="367"/>
    </location>
</feature>
<reference evidence="2" key="1">
    <citation type="submission" date="2018-08" db="EMBL/GenBank/DDBJ databases">
        <authorList>
            <person name="Rossello M."/>
        </authorList>
    </citation>
    <scope>NUCLEOTIDE SEQUENCE [LARGE SCALE GENOMIC DNA]</scope>
    <source>
        <strain evidence="2">cv. Chinese Spring</strain>
    </source>
</reference>
<dbReference type="Gramene" id="TraesCLE_scaffold_017779_01G000900.1">
    <property type="protein sequence ID" value="TraesCLE_scaffold_017779_01G000900.1"/>
    <property type="gene ID" value="TraesCLE_scaffold_017779_01G000900"/>
</dbReference>
<dbReference type="EnsemblPlants" id="TraesCS2D02G146700.1">
    <property type="protein sequence ID" value="TraesCS2D02G146700.1.cds1"/>
    <property type="gene ID" value="TraesCS2D02G146700"/>
</dbReference>
<proteinExistence type="predicted"/>
<organism evidence="2">
    <name type="scientific">Triticum aestivum</name>
    <name type="common">Wheat</name>
    <dbReference type="NCBI Taxonomy" id="4565"/>
    <lineage>
        <taxon>Eukaryota</taxon>
        <taxon>Viridiplantae</taxon>
        <taxon>Streptophyta</taxon>
        <taxon>Embryophyta</taxon>
        <taxon>Tracheophyta</taxon>
        <taxon>Spermatophyta</taxon>
        <taxon>Magnoliopsida</taxon>
        <taxon>Liliopsida</taxon>
        <taxon>Poales</taxon>
        <taxon>Poaceae</taxon>
        <taxon>BOP clade</taxon>
        <taxon>Pooideae</taxon>
        <taxon>Triticodae</taxon>
        <taxon>Triticeae</taxon>
        <taxon>Triticinae</taxon>
        <taxon>Triticum</taxon>
    </lineage>
</organism>
<keyword evidence="3" id="KW-1185">Reference proteome</keyword>
<feature type="region of interest" description="Disordered" evidence="1">
    <location>
        <begin position="344"/>
        <end position="398"/>
    </location>
</feature>
<feature type="compositionally biased region" description="Low complexity" evidence="1">
    <location>
        <begin position="299"/>
        <end position="310"/>
    </location>
</feature>
<reference evidence="2" key="2">
    <citation type="submission" date="2018-10" db="UniProtKB">
        <authorList>
            <consortium name="EnsemblPlants"/>
        </authorList>
    </citation>
    <scope>IDENTIFICATION</scope>
</reference>
<sequence length="398" mass="43530">MHRDHLKLACGALAGEAAYELSRLHSGLMVGRGGFHEVLNVVDELPGVGELREHVEAMDGVRKLHQLHRLPLPLQHGGVPPLPVLQRVEPSNHHHRRRELLRQLGLRTRLTGHMRRRVVPIGPLRQERLPGPIRAAHVHHRPHALQPQLCFRALLAAEVRLQQDDAGEADRVIRSNSGRGGPSVGHVVSDVAAGAVPGEEAAGEIDRDADVGREARGAKVAEHIRAVIVGCGVTVLGRASVVDGDDHGAQLAAEAATHGVQGRGRRGEQRKTATVTVHDDRERRRLGFTHGRGEDARPEVPGGVDNDVGGADAERVRARPRRGLAVDEREEEAVHGAVAALREVAGGPEREHLEPHRPRQHRRRRPRALGSRHQFLGSSTWPPPSRCPFSVVHTREIE</sequence>
<name>A0A2X0SL01_WHEAT</name>
<dbReference type="Gramene" id="TraesROB_scaffold_119646_01G000200.1">
    <property type="protein sequence ID" value="TraesROB_scaffold_119646_01G000200.1"/>
    <property type="gene ID" value="TraesROB_scaffold_119646_01G000200"/>
</dbReference>
<accession>A0A2X0SL01</accession>
<protein>
    <submittedName>
        <fullName evidence="2">Uncharacterized protein</fullName>
    </submittedName>
</protein>
<feature type="compositionally biased region" description="Basic and acidic residues" evidence="1">
    <location>
        <begin position="348"/>
        <end position="357"/>
    </location>
</feature>
<dbReference type="AlphaFoldDB" id="A0A2X0SL01"/>
<dbReference type="Gramene" id="TraesWEE_scaffold_055261_01G000200.1">
    <property type="protein sequence ID" value="TraesWEE_scaffold_055261_01G000200.1"/>
    <property type="gene ID" value="TraesWEE_scaffold_055261_01G000200"/>
</dbReference>